<dbReference type="InterPro" id="IPR009061">
    <property type="entry name" value="DNA-bd_dom_put_sf"/>
</dbReference>
<dbReference type="RefSeq" id="WP_301129970.1">
    <property type="nucleotide sequence ID" value="NZ_JAUHPV010000009.1"/>
</dbReference>
<dbReference type="InterPro" id="IPR000551">
    <property type="entry name" value="MerR-type_HTH_dom"/>
</dbReference>
<keyword evidence="4" id="KW-1185">Reference proteome</keyword>
<evidence type="ECO:0000259" key="2">
    <source>
        <dbReference type="PROSITE" id="PS50937"/>
    </source>
</evidence>
<evidence type="ECO:0000256" key="1">
    <source>
        <dbReference type="ARBA" id="ARBA00023125"/>
    </source>
</evidence>
<gene>
    <name evidence="3" type="ORF">QQX04_13240</name>
</gene>
<dbReference type="InterPro" id="IPR047057">
    <property type="entry name" value="MerR_fam"/>
</dbReference>
<dbReference type="SUPFAM" id="SSF46955">
    <property type="entry name" value="Putative DNA-binding domain"/>
    <property type="match status" value="1"/>
</dbReference>
<comment type="caution">
    <text evidence="3">The sequence shown here is derived from an EMBL/GenBank/DDBJ whole genome shotgun (WGS) entry which is preliminary data.</text>
</comment>
<dbReference type="Pfam" id="PF13411">
    <property type="entry name" value="MerR_1"/>
    <property type="match status" value="1"/>
</dbReference>
<dbReference type="PANTHER" id="PTHR30204:SF83">
    <property type="entry name" value="TRANSCRIPTIONAL REGULATOR, MERR FAMILY"/>
    <property type="match status" value="1"/>
</dbReference>
<protein>
    <submittedName>
        <fullName evidence="3">MerR family transcriptional regulator</fullName>
    </submittedName>
</protein>
<sequence>MDGYTIDQASARMGVSKHTLRYYEREGLLEPVAKEANGHRRYTDEDLGWVRTLQLLRGTGMPIREMKEFVELSRAGDLTVPQRIEVLAHYRDELLDRMAADRERLEFLDFKLEVYRGIEGDPDARTRAEVAQAEG</sequence>
<accession>A0ABT8G486</accession>
<dbReference type="EMBL" id="JAUHPV010000009">
    <property type="protein sequence ID" value="MDN4473960.1"/>
    <property type="molecule type" value="Genomic_DNA"/>
</dbReference>
<name>A0ABT8G486_9MICO</name>
<dbReference type="PRINTS" id="PR00040">
    <property type="entry name" value="HTHMERR"/>
</dbReference>
<dbReference type="Gene3D" id="1.10.1660.10">
    <property type="match status" value="1"/>
</dbReference>
<dbReference type="PANTHER" id="PTHR30204">
    <property type="entry name" value="REDOX-CYCLING DRUG-SENSING TRANSCRIPTIONAL ACTIVATOR SOXR"/>
    <property type="match status" value="1"/>
</dbReference>
<keyword evidence="1" id="KW-0238">DNA-binding</keyword>
<proteinExistence type="predicted"/>
<reference evidence="3" key="1">
    <citation type="submission" date="2023-06" db="EMBL/GenBank/DDBJ databases">
        <title>SYSU T00b26.</title>
        <authorList>
            <person name="Gao L."/>
            <person name="Fang B.-Z."/>
            <person name="Li W.-J."/>
        </authorList>
    </citation>
    <scope>NUCLEOTIDE SEQUENCE</scope>
    <source>
        <strain evidence="3">SYSU T00b26</strain>
    </source>
</reference>
<dbReference type="CDD" id="cd01109">
    <property type="entry name" value="HTH_YyaN"/>
    <property type="match status" value="1"/>
</dbReference>
<dbReference type="PROSITE" id="PS50937">
    <property type="entry name" value="HTH_MERR_2"/>
    <property type="match status" value="1"/>
</dbReference>
<evidence type="ECO:0000313" key="4">
    <source>
        <dbReference type="Proteomes" id="UP001172738"/>
    </source>
</evidence>
<organism evidence="3 4">
    <name type="scientific">Demequina zhanjiangensis</name>
    <dbReference type="NCBI Taxonomy" id="3051659"/>
    <lineage>
        <taxon>Bacteria</taxon>
        <taxon>Bacillati</taxon>
        <taxon>Actinomycetota</taxon>
        <taxon>Actinomycetes</taxon>
        <taxon>Micrococcales</taxon>
        <taxon>Demequinaceae</taxon>
        <taxon>Demequina</taxon>
    </lineage>
</organism>
<feature type="domain" description="HTH merR-type" evidence="2">
    <location>
        <begin position="3"/>
        <end position="72"/>
    </location>
</feature>
<evidence type="ECO:0000313" key="3">
    <source>
        <dbReference type="EMBL" id="MDN4473960.1"/>
    </source>
</evidence>
<dbReference type="SMART" id="SM00422">
    <property type="entry name" value="HTH_MERR"/>
    <property type="match status" value="1"/>
</dbReference>
<dbReference type="Proteomes" id="UP001172738">
    <property type="component" value="Unassembled WGS sequence"/>
</dbReference>